<dbReference type="Pfam" id="PF01814">
    <property type="entry name" value="Hemerythrin"/>
    <property type="match status" value="1"/>
</dbReference>
<evidence type="ECO:0000259" key="4">
    <source>
        <dbReference type="Pfam" id="PF01814"/>
    </source>
</evidence>
<dbReference type="AlphaFoldDB" id="A0AA42DRY8"/>
<protein>
    <submittedName>
        <fullName evidence="5">Hemerythrin family protein</fullName>
    </submittedName>
</protein>
<dbReference type="Proteomes" id="UP001169242">
    <property type="component" value="Unassembled WGS sequence"/>
</dbReference>
<evidence type="ECO:0000256" key="3">
    <source>
        <dbReference type="ARBA" id="ARBA00023004"/>
    </source>
</evidence>
<dbReference type="PANTHER" id="PTHR37164">
    <property type="entry name" value="BACTERIOHEMERYTHRIN"/>
    <property type="match status" value="1"/>
</dbReference>
<dbReference type="GO" id="GO:0046872">
    <property type="term" value="F:metal ion binding"/>
    <property type="evidence" value="ECO:0007669"/>
    <property type="project" value="UniProtKB-KW"/>
</dbReference>
<keyword evidence="3" id="KW-0408">Iron</keyword>
<dbReference type="RefSeq" id="WP_053985572.1">
    <property type="nucleotide sequence ID" value="NZ_JAQIFT010000069.1"/>
</dbReference>
<reference evidence="5" key="1">
    <citation type="journal article" date="2023" name="Int. J. Syst. Evol. Microbiol.">
        <title>&lt;i&gt;Holtiella tumoricola&lt;/i&gt; gen. nov. sp. nov., isolated from a human clinical sample.</title>
        <authorList>
            <person name="Allen-Vercoe E."/>
            <person name="Daigneault M.C."/>
            <person name="Vancuren S.J."/>
            <person name="Cochrane K."/>
            <person name="O'Neal L.L."/>
            <person name="Sankaranarayanan K."/>
            <person name="Lawson P.A."/>
        </authorList>
    </citation>
    <scope>NUCLEOTIDE SEQUENCE</scope>
    <source>
        <strain evidence="5">CC70A</strain>
    </source>
</reference>
<dbReference type="InterPro" id="IPR035938">
    <property type="entry name" value="Hemerythrin-like_sf"/>
</dbReference>
<proteinExistence type="inferred from homology"/>
<dbReference type="EMBL" id="JAQIFT010000069">
    <property type="protein sequence ID" value="MDA3733948.1"/>
    <property type="molecule type" value="Genomic_DNA"/>
</dbReference>
<keyword evidence="6" id="KW-1185">Reference proteome</keyword>
<keyword evidence="2" id="KW-0479">Metal-binding</keyword>
<comment type="caution">
    <text evidence="5">The sequence shown here is derived from an EMBL/GenBank/DDBJ whole genome shotgun (WGS) entry which is preliminary data.</text>
</comment>
<dbReference type="Gene3D" id="1.20.120.50">
    <property type="entry name" value="Hemerythrin-like"/>
    <property type="match status" value="1"/>
</dbReference>
<comment type="similarity">
    <text evidence="1">Belongs to the hemerythrin family.</text>
</comment>
<dbReference type="PANTHER" id="PTHR37164:SF1">
    <property type="entry name" value="BACTERIOHEMERYTHRIN"/>
    <property type="match status" value="1"/>
</dbReference>
<sequence>MLDFKFNWDNRISVGINEIDEQHKELFRIGRDLEQLILTRTGQISEQEVLKYLCEVREYITYHFHTEEAVIEQINKEALKEHKALHDDLIEKINKINCIKLVEDQQEGIKYLNIILQEWVLNHILIEDMKVMKGFN</sequence>
<dbReference type="InterPro" id="IPR012827">
    <property type="entry name" value="Hemerythrin_metal-bd"/>
</dbReference>
<feature type="domain" description="Hemerythrin-like" evidence="4">
    <location>
        <begin position="15"/>
        <end position="132"/>
    </location>
</feature>
<dbReference type="NCBIfam" id="TIGR02481">
    <property type="entry name" value="hemeryth_dom"/>
    <property type="match status" value="1"/>
</dbReference>
<organism evidence="5 6">
    <name type="scientific">Holtiella tumoricola</name>
    <dbReference type="NCBI Taxonomy" id="3018743"/>
    <lineage>
        <taxon>Bacteria</taxon>
        <taxon>Bacillati</taxon>
        <taxon>Bacillota</taxon>
        <taxon>Clostridia</taxon>
        <taxon>Lachnospirales</taxon>
        <taxon>Cellulosilyticaceae</taxon>
        <taxon>Holtiella</taxon>
    </lineage>
</organism>
<dbReference type="InterPro" id="IPR050669">
    <property type="entry name" value="Hemerythrin"/>
</dbReference>
<gene>
    <name evidence="5" type="ORF">PBV87_20960</name>
</gene>
<dbReference type="CDD" id="cd12107">
    <property type="entry name" value="Hemerythrin"/>
    <property type="match status" value="1"/>
</dbReference>
<accession>A0AA42DRY8</accession>
<evidence type="ECO:0000256" key="2">
    <source>
        <dbReference type="ARBA" id="ARBA00022723"/>
    </source>
</evidence>
<dbReference type="SUPFAM" id="SSF47188">
    <property type="entry name" value="Hemerythrin-like"/>
    <property type="match status" value="1"/>
</dbReference>
<evidence type="ECO:0000313" key="6">
    <source>
        <dbReference type="Proteomes" id="UP001169242"/>
    </source>
</evidence>
<name>A0AA42DRY8_9FIRM</name>
<dbReference type="InterPro" id="IPR012312">
    <property type="entry name" value="Hemerythrin-like"/>
</dbReference>
<evidence type="ECO:0000256" key="1">
    <source>
        <dbReference type="ARBA" id="ARBA00010587"/>
    </source>
</evidence>
<evidence type="ECO:0000313" key="5">
    <source>
        <dbReference type="EMBL" id="MDA3733948.1"/>
    </source>
</evidence>